<gene>
    <name evidence="1" type="ORF">N5D93_22225</name>
</gene>
<evidence type="ECO:0000313" key="2">
    <source>
        <dbReference type="Proteomes" id="UP001161094"/>
    </source>
</evidence>
<dbReference type="AlphaFoldDB" id="A0AA42LSC0"/>
<evidence type="ECO:0000313" key="1">
    <source>
        <dbReference type="EMBL" id="MDH0738553.1"/>
    </source>
</evidence>
<reference evidence="1" key="1">
    <citation type="submission" date="2022-09" db="EMBL/GenBank/DDBJ databases">
        <title>Intensive care unit water sources are persistently colonized with multi-drug resistant bacteria and are the site of extensive horizontal gene transfer of antibiotic resistance genes.</title>
        <authorList>
            <person name="Diorio-Toth L."/>
        </authorList>
    </citation>
    <scope>NUCLEOTIDE SEQUENCE</scope>
    <source>
        <strain evidence="1">GD03843</strain>
    </source>
</reference>
<dbReference type="RefSeq" id="WP_279996573.1">
    <property type="nucleotide sequence ID" value="NZ_JAOCDZ010000017.1"/>
</dbReference>
<name>A0AA42LSC0_9BURK</name>
<organism evidence="1 2">
    <name type="scientific">Achromobacter spanius</name>
    <dbReference type="NCBI Taxonomy" id="217203"/>
    <lineage>
        <taxon>Bacteria</taxon>
        <taxon>Pseudomonadati</taxon>
        <taxon>Pseudomonadota</taxon>
        <taxon>Betaproteobacteria</taxon>
        <taxon>Burkholderiales</taxon>
        <taxon>Alcaligenaceae</taxon>
        <taxon>Achromobacter</taxon>
    </lineage>
</organism>
<dbReference type="Proteomes" id="UP001161094">
    <property type="component" value="Unassembled WGS sequence"/>
</dbReference>
<proteinExistence type="predicted"/>
<dbReference type="EMBL" id="JAOCDZ010000017">
    <property type="protein sequence ID" value="MDH0738553.1"/>
    <property type="molecule type" value="Genomic_DNA"/>
</dbReference>
<accession>A0AA42LSC0</accession>
<comment type="caution">
    <text evidence="1">The sequence shown here is derived from an EMBL/GenBank/DDBJ whole genome shotgun (WGS) entry which is preliminary data.</text>
</comment>
<protein>
    <recommendedName>
        <fullName evidence="3">Lactate dehydrogenase</fullName>
    </recommendedName>
</protein>
<evidence type="ECO:0008006" key="3">
    <source>
        <dbReference type="Google" id="ProtNLM"/>
    </source>
</evidence>
<sequence length="519" mass="54705">MTVISSLAGATGAAPLSTPVTVIRAGQIVNPAVDSAQAAGSAKSSVVMLGQGVSTTAGSVYDETGTVPDALAVAMSKSVDARTRVSPFADVGAAVLNRLRTDGGSHSQWMPATRIAASAAADAGPLSEAELQPDNAVSLRIATASGVKVQVTLQSGKEGMAVQIDVAEGELNEDERRAIAALSGAFQDALDGLAEEPPRWSLTKLANGSSPLLSSISLHQTRMVDGAEQTVEFQADAKQKSLTVSSVMGVVKVDLDLTRPVTLGSAEQQSAAVSKYLQQFDRAQRRGSGDEALMGTFKDVFAAMHTSYGAAQVPAADTSIRRLPAADAHRSLLSGLADFSASIEQVRDASNPARPKEIDGFSFQASQSSQVSGKAGWDLAISQTQQSALTASYHRSLSPDVQLALTQDEKSQNYLYFQIHDTTSSKTDVGYQEGVLATATLNESRTQSTQVSKFIKGKQVDQSFAPSSESNSRNLLSLVQAAKLDETENDPMAPRDQAEEILRRKYLDLARQVADLRMG</sequence>